<dbReference type="AlphaFoldDB" id="G0MFX0"/>
<protein>
    <submittedName>
        <fullName evidence="2">Uncharacterized protein</fullName>
    </submittedName>
</protein>
<feature type="compositionally biased region" description="Polar residues" evidence="1">
    <location>
        <begin position="1"/>
        <end position="10"/>
    </location>
</feature>
<name>G0MFX0_CAEBE</name>
<dbReference type="HOGENOM" id="CLU_1866912_0_0_1"/>
<keyword evidence="3" id="KW-1185">Reference proteome</keyword>
<evidence type="ECO:0000313" key="2">
    <source>
        <dbReference type="EMBL" id="EGT54309.1"/>
    </source>
</evidence>
<reference evidence="3" key="1">
    <citation type="submission" date="2011-07" db="EMBL/GenBank/DDBJ databases">
        <authorList>
            <consortium name="Caenorhabditis brenneri Sequencing and Analysis Consortium"/>
            <person name="Wilson R.K."/>
        </authorList>
    </citation>
    <scope>NUCLEOTIDE SEQUENCE [LARGE SCALE GENOMIC DNA]</scope>
    <source>
        <strain evidence="3">PB2801</strain>
    </source>
</reference>
<feature type="region of interest" description="Disordered" evidence="1">
    <location>
        <begin position="1"/>
        <end position="44"/>
    </location>
</feature>
<sequence>MARNPKNMTTQQSSQQPPPELNFRFSNRSSTSSGVPSLLDYGDIPQHLAQEHHPIYSAEKTKQNPFTPARFANSIGIQLEIEGYGTRTWLSARAGVMITPDGKMASFQEKEFCQKPNRRINPHGIRKFWSTTPTPSC</sequence>
<dbReference type="Proteomes" id="UP000008068">
    <property type="component" value="Unassembled WGS sequence"/>
</dbReference>
<dbReference type="InParanoid" id="G0MFX0"/>
<organism evidence="3">
    <name type="scientific">Caenorhabditis brenneri</name>
    <name type="common">Nematode worm</name>
    <dbReference type="NCBI Taxonomy" id="135651"/>
    <lineage>
        <taxon>Eukaryota</taxon>
        <taxon>Metazoa</taxon>
        <taxon>Ecdysozoa</taxon>
        <taxon>Nematoda</taxon>
        <taxon>Chromadorea</taxon>
        <taxon>Rhabditida</taxon>
        <taxon>Rhabditina</taxon>
        <taxon>Rhabditomorpha</taxon>
        <taxon>Rhabditoidea</taxon>
        <taxon>Rhabditidae</taxon>
        <taxon>Peloderinae</taxon>
        <taxon>Caenorhabditis</taxon>
    </lineage>
</organism>
<evidence type="ECO:0000313" key="3">
    <source>
        <dbReference type="Proteomes" id="UP000008068"/>
    </source>
</evidence>
<feature type="compositionally biased region" description="Low complexity" evidence="1">
    <location>
        <begin position="22"/>
        <end position="33"/>
    </location>
</feature>
<evidence type="ECO:0000256" key="1">
    <source>
        <dbReference type="SAM" id="MobiDB-lite"/>
    </source>
</evidence>
<gene>
    <name evidence="2" type="ORF">CAEBREN_03393</name>
</gene>
<accession>G0MFX0</accession>
<dbReference type="EMBL" id="GL379792">
    <property type="protein sequence ID" value="EGT54309.1"/>
    <property type="molecule type" value="Genomic_DNA"/>
</dbReference>
<proteinExistence type="predicted"/>